<dbReference type="Proteomes" id="UP000434850">
    <property type="component" value="Unassembled WGS sequence"/>
</dbReference>
<name>A0A6I4IC47_9SPHI</name>
<dbReference type="Gene3D" id="3.40.50.10600">
    <property type="entry name" value="SpoIIaa-like domains"/>
    <property type="match status" value="1"/>
</dbReference>
<dbReference type="EMBL" id="WQLA01000007">
    <property type="protein sequence ID" value="MVN92702.1"/>
    <property type="molecule type" value="Genomic_DNA"/>
</dbReference>
<dbReference type="SUPFAM" id="SSF52091">
    <property type="entry name" value="SpoIIaa-like"/>
    <property type="match status" value="1"/>
</dbReference>
<comment type="caution">
    <text evidence="1">The sequence shown here is derived from an EMBL/GenBank/DDBJ whole genome shotgun (WGS) entry which is preliminary data.</text>
</comment>
<protein>
    <submittedName>
        <fullName evidence="1">STAS/SEC14 domain-containing protein</fullName>
    </submittedName>
</protein>
<dbReference type="Pfam" id="PF11964">
    <property type="entry name" value="SpoIIAA-like"/>
    <property type="match status" value="1"/>
</dbReference>
<evidence type="ECO:0000313" key="1">
    <source>
        <dbReference type="EMBL" id="MVN92702.1"/>
    </source>
</evidence>
<reference evidence="1 2" key="1">
    <citation type="submission" date="2019-12" db="EMBL/GenBank/DDBJ databases">
        <title>Mucilaginibacter sp. HME9299 genome sequencing and assembly.</title>
        <authorList>
            <person name="Kang H."/>
            <person name="Kim H."/>
            <person name="Joh K."/>
        </authorList>
    </citation>
    <scope>NUCLEOTIDE SEQUENCE [LARGE SCALE GENOMIC DNA]</scope>
    <source>
        <strain evidence="1 2">HME9299</strain>
    </source>
</reference>
<keyword evidence="2" id="KW-1185">Reference proteome</keyword>
<evidence type="ECO:0000313" key="2">
    <source>
        <dbReference type="Proteomes" id="UP000434850"/>
    </source>
</evidence>
<proteinExistence type="predicted"/>
<dbReference type="InterPro" id="IPR038396">
    <property type="entry name" value="SpoIIAA-like_sf"/>
</dbReference>
<dbReference type="InterPro" id="IPR036513">
    <property type="entry name" value="STAS_dom_sf"/>
</dbReference>
<dbReference type="RefSeq" id="WP_157543025.1">
    <property type="nucleotide sequence ID" value="NZ_WQLA01000007.1"/>
</dbReference>
<sequence>MLQFINDLPDNVVGIHAIGEVTKDDLEKVLIPKLDDLVKRQGEIHYILVLETDVKNFTAGAWWDDIKVGLKHFTKWKKIAIVTDQKAVEWFTSNVFRFMAPGQSKGFPLGQLDEAVKWVTEE</sequence>
<organism evidence="1 2">
    <name type="scientific">Mucilaginibacter aquatilis</name>
    <dbReference type="NCBI Taxonomy" id="1517760"/>
    <lineage>
        <taxon>Bacteria</taxon>
        <taxon>Pseudomonadati</taxon>
        <taxon>Bacteroidota</taxon>
        <taxon>Sphingobacteriia</taxon>
        <taxon>Sphingobacteriales</taxon>
        <taxon>Sphingobacteriaceae</taxon>
        <taxon>Mucilaginibacter</taxon>
    </lineage>
</organism>
<dbReference type="OrthoDB" id="555504at2"/>
<gene>
    <name evidence="1" type="ORF">GO816_16315</name>
</gene>
<accession>A0A6I4IC47</accession>
<dbReference type="InterPro" id="IPR021866">
    <property type="entry name" value="SpoIIAA-like"/>
</dbReference>
<dbReference type="AlphaFoldDB" id="A0A6I4IC47"/>